<dbReference type="InterPro" id="IPR015406">
    <property type="entry name" value="GpJ_CSF"/>
</dbReference>
<organism evidence="2">
    <name type="scientific">Klebsiella phage Kpn74</name>
    <dbReference type="NCBI Taxonomy" id="3044026"/>
    <lineage>
        <taxon>Viruses</taxon>
        <taxon>Duplodnaviria</taxon>
        <taxon>Heunggongvirae</taxon>
        <taxon>Uroviricota</taxon>
        <taxon>Caudoviricetes</taxon>
    </lineage>
</organism>
<name>A0AAT9V541_9CAUD</name>
<protein>
    <submittedName>
        <fullName evidence="2">DUF1983 domain-containing protein</fullName>
    </submittedName>
</protein>
<reference evidence="2" key="1">
    <citation type="journal article" date="2024" name="Can. J. Microbiol.">
        <title>Biological and genomic characteristics of three novel bacteriophages and a phage-plasmid of Klebsiella pneumoniae.</title>
        <authorList>
            <person name="Uskudar-Guclu A."/>
            <person name="Unlu S."/>
            <person name="Salih-Dogan H."/>
            <person name="Yalcin S."/>
            <person name="Basustaoglu A."/>
        </authorList>
    </citation>
    <scope>NUCLEOTIDE SEQUENCE</scope>
</reference>
<dbReference type="EMBL" id="OQ790078">
    <property type="protein sequence ID" value="WJE88292.1"/>
    <property type="molecule type" value="Genomic_DNA"/>
</dbReference>
<dbReference type="InterPro" id="IPR053171">
    <property type="entry name" value="Viral_Tip_Attach_Protein"/>
</dbReference>
<dbReference type="PANTHER" id="PTHR36251">
    <property type="entry name" value="FELS-1 PROPHAGE HOST SPECIFICITY PROTEIN-RELATED"/>
    <property type="match status" value="1"/>
</dbReference>
<evidence type="ECO:0000313" key="2">
    <source>
        <dbReference type="EMBL" id="WJE88292.1"/>
    </source>
</evidence>
<feature type="domain" description="Tip attachment protein J central straight fiber" evidence="1">
    <location>
        <begin position="107"/>
        <end position="199"/>
    </location>
</feature>
<evidence type="ECO:0000259" key="1">
    <source>
        <dbReference type="Pfam" id="PF09327"/>
    </source>
</evidence>
<proteinExistence type="predicted"/>
<sequence>MPKENHCPAQQQTALASKVDNANSRVDNMAKTLSDSQSTQASLNTSLQSQIDAQAAANIKNQTTLDNTIKSVASITSTQQTHATALEALATQQTTLTSSVGDLSASVQNTAKTVADVNGTVSSLWSMKVETVNGKNVGAGITLGSNGETSDMILYADRFSLFNRNNATAVPVMVAEGNELYIDTARIKNSSLTSTKIADGSITNAKIGNEIRSNDFVDGSRGWRIAKDGSSQFNNVIVRGRVEATSGVFRGTVQADSFIGDIAVAKSYDSLTFRRNQTVQRNGAYQNRGYSMTVVLACTWCARPMGRAVAWVYL</sequence>
<dbReference type="PANTHER" id="PTHR36251:SF2">
    <property type="entry name" value="GIFSY-2 PROPHAGE HOST SPECIFICITY PROTEIN J, PHAGE LAMBDA"/>
    <property type="match status" value="1"/>
</dbReference>
<dbReference type="Pfam" id="PF09327">
    <property type="entry name" value="Phage_Tail_Tip"/>
    <property type="match status" value="1"/>
</dbReference>
<accession>A0AAT9V541</accession>